<accession>A0AAN6UFD0</accession>
<proteinExistence type="predicted"/>
<dbReference type="Proteomes" id="UP001304895">
    <property type="component" value="Unassembled WGS sequence"/>
</dbReference>
<sequence>MADNLSPAAPLSAPPELLAACPKFRILVLGSPESTKQELFCQVFGTDLGKKSVGDAFSLGHEIEQELDLHDQNSRLAIHTSFNFVTDDASHYDRTCDFLRARSAPSTDPADRIHSVWYCVASEEDRPVAELEKRFFTSGLPLAAPNVPVIIVFTKYDEFVNQVRIDWSRDAQQRGLSKLPVAHILRDLSSEKFDQQIGAKWDRVLSQTVPRVCVSSGDGEDDARSVEELAERTLAGLRDRSVKYAFAAAQRNSALISTQFSANIAADYFEVDTGHARKLPGVDMRYILPNFFAKAVALFNLHDDPALLDATATLLPQILNATFDPSQQPLLAECLTQSSTDPRTILANLSPHERAVLLTQALAAPLLFLHRLAATQWPHGDGHAAAHTLTARAVARVLDEIRAGAERRAVLQTVEASPLFTTCTLRSAIADLLVAAVGRGVKGGGAAVAATAAAAGRLQTGGSRGYVEDDHAQVPLTFAAERGPDDVVLPCGLTILPLT</sequence>
<gene>
    <name evidence="1" type="ORF">BT67DRAFT_464267</name>
</gene>
<dbReference type="AlphaFoldDB" id="A0AAN6UFD0"/>
<dbReference type="EMBL" id="MU853423">
    <property type="protein sequence ID" value="KAK4131591.1"/>
    <property type="molecule type" value="Genomic_DNA"/>
</dbReference>
<protein>
    <submittedName>
        <fullName evidence="1">Uncharacterized protein</fullName>
    </submittedName>
</protein>
<keyword evidence="2" id="KW-1185">Reference proteome</keyword>
<comment type="caution">
    <text evidence="1">The sequence shown here is derived from an EMBL/GenBank/DDBJ whole genome shotgun (WGS) entry which is preliminary data.</text>
</comment>
<reference evidence="1" key="1">
    <citation type="journal article" date="2023" name="Mol. Phylogenet. Evol.">
        <title>Genome-scale phylogeny and comparative genomics of the fungal order Sordariales.</title>
        <authorList>
            <person name="Hensen N."/>
            <person name="Bonometti L."/>
            <person name="Westerberg I."/>
            <person name="Brannstrom I.O."/>
            <person name="Guillou S."/>
            <person name="Cros-Aarteil S."/>
            <person name="Calhoun S."/>
            <person name="Haridas S."/>
            <person name="Kuo A."/>
            <person name="Mondo S."/>
            <person name="Pangilinan J."/>
            <person name="Riley R."/>
            <person name="LaButti K."/>
            <person name="Andreopoulos B."/>
            <person name="Lipzen A."/>
            <person name="Chen C."/>
            <person name="Yan M."/>
            <person name="Daum C."/>
            <person name="Ng V."/>
            <person name="Clum A."/>
            <person name="Steindorff A."/>
            <person name="Ohm R.A."/>
            <person name="Martin F."/>
            <person name="Silar P."/>
            <person name="Natvig D.O."/>
            <person name="Lalanne C."/>
            <person name="Gautier V."/>
            <person name="Ament-Velasquez S.L."/>
            <person name="Kruys A."/>
            <person name="Hutchinson M.I."/>
            <person name="Powell A.J."/>
            <person name="Barry K."/>
            <person name="Miller A.N."/>
            <person name="Grigoriev I.V."/>
            <person name="Debuchy R."/>
            <person name="Gladieux P."/>
            <person name="Hiltunen Thoren M."/>
            <person name="Johannesson H."/>
        </authorList>
    </citation>
    <scope>NUCLEOTIDE SEQUENCE</scope>
    <source>
        <strain evidence="1">CBS 123565</strain>
    </source>
</reference>
<name>A0AAN6UFD0_9PEZI</name>
<organism evidence="1 2">
    <name type="scientific">Trichocladium antarcticum</name>
    <dbReference type="NCBI Taxonomy" id="1450529"/>
    <lineage>
        <taxon>Eukaryota</taxon>
        <taxon>Fungi</taxon>
        <taxon>Dikarya</taxon>
        <taxon>Ascomycota</taxon>
        <taxon>Pezizomycotina</taxon>
        <taxon>Sordariomycetes</taxon>
        <taxon>Sordariomycetidae</taxon>
        <taxon>Sordariales</taxon>
        <taxon>Chaetomiaceae</taxon>
        <taxon>Trichocladium</taxon>
    </lineage>
</organism>
<evidence type="ECO:0000313" key="2">
    <source>
        <dbReference type="Proteomes" id="UP001304895"/>
    </source>
</evidence>
<evidence type="ECO:0000313" key="1">
    <source>
        <dbReference type="EMBL" id="KAK4131591.1"/>
    </source>
</evidence>
<reference evidence="1" key="2">
    <citation type="submission" date="2023-05" db="EMBL/GenBank/DDBJ databases">
        <authorList>
            <consortium name="Lawrence Berkeley National Laboratory"/>
            <person name="Steindorff A."/>
            <person name="Hensen N."/>
            <person name="Bonometti L."/>
            <person name="Westerberg I."/>
            <person name="Brannstrom I.O."/>
            <person name="Guillou S."/>
            <person name="Cros-Aarteil S."/>
            <person name="Calhoun S."/>
            <person name="Haridas S."/>
            <person name="Kuo A."/>
            <person name="Mondo S."/>
            <person name="Pangilinan J."/>
            <person name="Riley R."/>
            <person name="Labutti K."/>
            <person name="Andreopoulos B."/>
            <person name="Lipzen A."/>
            <person name="Chen C."/>
            <person name="Yanf M."/>
            <person name="Daum C."/>
            <person name="Ng V."/>
            <person name="Clum A."/>
            <person name="Ohm R."/>
            <person name="Martin F."/>
            <person name="Silar P."/>
            <person name="Natvig D."/>
            <person name="Lalanne C."/>
            <person name="Gautier V."/>
            <person name="Ament-Velasquez S.L."/>
            <person name="Kruys A."/>
            <person name="Hutchinson M.I."/>
            <person name="Powell A.J."/>
            <person name="Barry K."/>
            <person name="Miller A.N."/>
            <person name="Grigoriev I.V."/>
            <person name="Debuchy R."/>
            <person name="Gladieux P."/>
            <person name="Thoren M.H."/>
            <person name="Johannesson H."/>
        </authorList>
    </citation>
    <scope>NUCLEOTIDE SEQUENCE</scope>
    <source>
        <strain evidence="1">CBS 123565</strain>
    </source>
</reference>